<proteinExistence type="predicted"/>
<dbReference type="AlphaFoldDB" id="A0A6G1D207"/>
<evidence type="ECO:0000313" key="2">
    <source>
        <dbReference type="Proteomes" id="UP000479710"/>
    </source>
</evidence>
<dbReference type="Proteomes" id="UP000479710">
    <property type="component" value="Unassembled WGS sequence"/>
</dbReference>
<dbReference type="EMBL" id="SPHZ02000007">
    <property type="protein sequence ID" value="KAF0906357.1"/>
    <property type="molecule type" value="Genomic_DNA"/>
</dbReference>
<protein>
    <submittedName>
        <fullName evidence="1">Uncharacterized protein</fullName>
    </submittedName>
</protein>
<evidence type="ECO:0000313" key="1">
    <source>
        <dbReference type="EMBL" id="KAF0906357.1"/>
    </source>
</evidence>
<accession>A0A6G1D207</accession>
<keyword evidence="2" id="KW-1185">Reference proteome</keyword>
<gene>
    <name evidence="1" type="ORF">E2562_009718</name>
</gene>
<comment type="caution">
    <text evidence="1">The sequence shown here is derived from an EMBL/GenBank/DDBJ whole genome shotgun (WGS) entry which is preliminary data.</text>
</comment>
<reference evidence="1 2" key="1">
    <citation type="submission" date="2019-11" db="EMBL/GenBank/DDBJ databases">
        <title>Whole genome sequence of Oryza granulata.</title>
        <authorList>
            <person name="Li W."/>
        </authorList>
    </citation>
    <scope>NUCLEOTIDE SEQUENCE [LARGE SCALE GENOMIC DNA]</scope>
    <source>
        <strain evidence="2">cv. Menghai</strain>
        <tissue evidence="1">Leaf</tissue>
    </source>
</reference>
<name>A0A6G1D207_9ORYZ</name>
<organism evidence="1 2">
    <name type="scientific">Oryza meyeriana var. granulata</name>
    <dbReference type="NCBI Taxonomy" id="110450"/>
    <lineage>
        <taxon>Eukaryota</taxon>
        <taxon>Viridiplantae</taxon>
        <taxon>Streptophyta</taxon>
        <taxon>Embryophyta</taxon>
        <taxon>Tracheophyta</taxon>
        <taxon>Spermatophyta</taxon>
        <taxon>Magnoliopsida</taxon>
        <taxon>Liliopsida</taxon>
        <taxon>Poales</taxon>
        <taxon>Poaceae</taxon>
        <taxon>BOP clade</taxon>
        <taxon>Oryzoideae</taxon>
        <taxon>Oryzeae</taxon>
        <taxon>Oryzinae</taxon>
        <taxon>Oryza</taxon>
        <taxon>Oryza meyeriana</taxon>
    </lineage>
</organism>
<sequence>MKVGKRTDVDVYSPHHPCPLAGSHERATYHQLLLGRHRSDLVVALKDAPGSPPTLRYGSTRRRPGLGVCVVILPSCLRRSIRYC</sequence>